<gene>
    <name evidence="2" type="ORF">S01H1_30606</name>
</gene>
<feature type="transmembrane region" description="Helical" evidence="1">
    <location>
        <begin position="12"/>
        <end position="36"/>
    </location>
</feature>
<reference evidence="2" key="1">
    <citation type="journal article" date="2014" name="Front. Microbiol.">
        <title>High frequency of phylogenetically diverse reductive dehalogenase-homologous genes in deep subseafloor sedimentary metagenomes.</title>
        <authorList>
            <person name="Kawai M."/>
            <person name="Futagami T."/>
            <person name="Toyoda A."/>
            <person name="Takaki Y."/>
            <person name="Nishi S."/>
            <person name="Hori S."/>
            <person name="Arai W."/>
            <person name="Tsubouchi T."/>
            <person name="Morono Y."/>
            <person name="Uchiyama I."/>
            <person name="Ito T."/>
            <person name="Fujiyama A."/>
            <person name="Inagaki F."/>
            <person name="Takami H."/>
        </authorList>
    </citation>
    <scope>NUCLEOTIDE SEQUENCE</scope>
    <source>
        <strain evidence="2">Expedition CK06-06</strain>
    </source>
</reference>
<comment type="caution">
    <text evidence="2">The sequence shown here is derived from an EMBL/GenBank/DDBJ whole genome shotgun (WGS) entry which is preliminary data.</text>
</comment>
<evidence type="ECO:0000256" key="1">
    <source>
        <dbReference type="SAM" id="Phobius"/>
    </source>
</evidence>
<evidence type="ECO:0000313" key="2">
    <source>
        <dbReference type="EMBL" id="GAF86024.1"/>
    </source>
</evidence>
<keyword evidence="1" id="KW-0812">Transmembrane</keyword>
<dbReference type="EMBL" id="BARS01018843">
    <property type="protein sequence ID" value="GAF86024.1"/>
    <property type="molecule type" value="Genomic_DNA"/>
</dbReference>
<accession>X0SYJ5</accession>
<keyword evidence="1" id="KW-0472">Membrane</keyword>
<sequence>MAGSFVLAGIYYGSISTIGLVLVDLVALAVLSFAIMQIRGLRQFRMAGVD</sequence>
<organism evidence="2">
    <name type="scientific">marine sediment metagenome</name>
    <dbReference type="NCBI Taxonomy" id="412755"/>
    <lineage>
        <taxon>unclassified sequences</taxon>
        <taxon>metagenomes</taxon>
        <taxon>ecological metagenomes</taxon>
    </lineage>
</organism>
<dbReference type="AlphaFoldDB" id="X0SYJ5"/>
<protein>
    <submittedName>
        <fullName evidence="2">Uncharacterized protein</fullName>
    </submittedName>
</protein>
<name>X0SYJ5_9ZZZZ</name>
<proteinExistence type="predicted"/>
<keyword evidence="1" id="KW-1133">Transmembrane helix</keyword>